<dbReference type="GeneID" id="136089861"/>
<dbReference type="PANTHER" id="PTHR45749">
    <property type="match status" value="1"/>
</dbReference>
<feature type="domain" description="TTF-type" evidence="1">
    <location>
        <begin position="32"/>
        <end position="111"/>
    </location>
</feature>
<dbReference type="Proteomes" id="UP001652625">
    <property type="component" value="Chromosome 13"/>
</dbReference>
<evidence type="ECO:0000313" key="2">
    <source>
        <dbReference type="Proteomes" id="UP001652625"/>
    </source>
</evidence>
<dbReference type="RefSeq" id="XP_065672025.1">
    <property type="nucleotide sequence ID" value="XM_065815953.1"/>
</dbReference>
<keyword evidence="2" id="KW-1185">Reference proteome</keyword>
<name>A0ABM4DC95_HYDVU</name>
<dbReference type="SMART" id="SM00597">
    <property type="entry name" value="ZnF_TTF"/>
    <property type="match status" value="1"/>
</dbReference>
<accession>A0ABM4DC95</accession>
<evidence type="ECO:0000259" key="1">
    <source>
        <dbReference type="SMART" id="SM00597"/>
    </source>
</evidence>
<dbReference type="PANTHER" id="PTHR45749:SF23">
    <property type="entry name" value="ZINC FINGER MYM-TYPE PROTEIN 1-LIKE"/>
    <property type="match status" value="1"/>
</dbReference>
<organism evidence="2 3">
    <name type="scientific">Hydra vulgaris</name>
    <name type="common">Hydra</name>
    <name type="synonym">Hydra attenuata</name>
    <dbReference type="NCBI Taxonomy" id="6087"/>
    <lineage>
        <taxon>Eukaryota</taxon>
        <taxon>Metazoa</taxon>
        <taxon>Cnidaria</taxon>
        <taxon>Hydrozoa</taxon>
        <taxon>Hydroidolina</taxon>
        <taxon>Anthoathecata</taxon>
        <taxon>Aplanulata</taxon>
        <taxon>Hydridae</taxon>
        <taxon>Hydra</taxon>
    </lineage>
</organism>
<sequence>MDLYHSDVKSLNDKSAIQKAANSVSRKYTPTMFQRSNRNGEVKHSWLFFSPANGRVYCFFCKLMGTVRSQFTHNGFCDWKHATDRLSSHEQSKDHIEAVWKTASRAKKAGRIDSELAHEMDRHELYWRSLLKRLISVLKFVCERGLVLRGDNETIGSPNNGNYLGLLELASCGSGHTNYL</sequence>
<protein>
    <submittedName>
        <fullName evidence="3">Zinc finger MYM-type protein 5-like</fullName>
    </submittedName>
</protein>
<reference evidence="3" key="1">
    <citation type="submission" date="2025-08" db="UniProtKB">
        <authorList>
            <consortium name="RefSeq"/>
        </authorList>
    </citation>
    <scope>IDENTIFICATION</scope>
</reference>
<proteinExistence type="predicted"/>
<gene>
    <name evidence="3" type="primary">LOC136089861</name>
</gene>
<dbReference type="InterPro" id="IPR006580">
    <property type="entry name" value="Znf_TTF"/>
</dbReference>
<evidence type="ECO:0000313" key="3">
    <source>
        <dbReference type="RefSeq" id="XP_065672025.1"/>
    </source>
</evidence>